<protein>
    <submittedName>
        <fullName evidence="1">Uncharacterized protein</fullName>
    </submittedName>
</protein>
<organism evidence="1">
    <name type="scientific">marine metagenome</name>
    <dbReference type="NCBI Taxonomy" id="408172"/>
    <lineage>
        <taxon>unclassified sequences</taxon>
        <taxon>metagenomes</taxon>
        <taxon>ecological metagenomes</taxon>
    </lineage>
</organism>
<dbReference type="EMBL" id="UINC01018334">
    <property type="protein sequence ID" value="SVA76923.1"/>
    <property type="molecule type" value="Genomic_DNA"/>
</dbReference>
<dbReference type="AlphaFoldDB" id="A0A381YK72"/>
<feature type="non-terminal residue" evidence="1">
    <location>
        <position position="62"/>
    </location>
</feature>
<name>A0A381YK72_9ZZZZ</name>
<sequence>MVPPKKLQNCSESSEKAAFCPHIEVNLLLIRHRYKFLLKKVRIKFGGASRDRTDDLLDANQT</sequence>
<accession>A0A381YK72</accession>
<proteinExistence type="predicted"/>
<evidence type="ECO:0000313" key="1">
    <source>
        <dbReference type="EMBL" id="SVA76923.1"/>
    </source>
</evidence>
<reference evidence="1" key="1">
    <citation type="submission" date="2018-05" db="EMBL/GenBank/DDBJ databases">
        <authorList>
            <person name="Lanie J.A."/>
            <person name="Ng W.-L."/>
            <person name="Kazmierczak K.M."/>
            <person name="Andrzejewski T.M."/>
            <person name="Davidsen T.M."/>
            <person name="Wayne K.J."/>
            <person name="Tettelin H."/>
            <person name="Glass J.I."/>
            <person name="Rusch D."/>
            <person name="Podicherti R."/>
            <person name="Tsui H.-C.T."/>
            <person name="Winkler M.E."/>
        </authorList>
    </citation>
    <scope>NUCLEOTIDE SEQUENCE</scope>
</reference>
<gene>
    <name evidence="1" type="ORF">METZ01_LOCUS129777</name>
</gene>